<name>A0A2D4NBE8_9SAUR</name>
<reference evidence="1" key="2">
    <citation type="submission" date="2017-11" db="EMBL/GenBank/DDBJ databases">
        <title>Coralsnake Venomics: Analyses of Venom Gland Transcriptomes and Proteomes of Six Brazilian Taxa.</title>
        <authorList>
            <person name="Aird S.D."/>
            <person name="Jorge da Silva N."/>
            <person name="Qiu L."/>
            <person name="Villar-Briones A."/>
            <person name="Aparecida-Saddi V."/>
            <person name="Campos-Telles M.P."/>
            <person name="Grau M."/>
            <person name="Mikheyev A.S."/>
        </authorList>
    </citation>
    <scope>NUCLEOTIDE SEQUENCE</scope>
    <source>
        <tissue evidence="1">Venom_gland</tissue>
    </source>
</reference>
<evidence type="ECO:0000313" key="1">
    <source>
        <dbReference type="EMBL" id="LAB43030.1"/>
    </source>
</evidence>
<protein>
    <submittedName>
        <fullName evidence="1">Uncharacterized protein</fullName>
    </submittedName>
</protein>
<accession>A0A2D4NBE8</accession>
<proteinExistence type="predicted"/>
<sequence>MHFSERRPHPPISRVNFHGTLVSLLECNEGRYEKRVVCPQRFPSSILHHLSSSFLHSATLPGVTNMKDDLSPDPNKHNACSMHYQKKKNPLLPLSSPFGFFSASSPMLIKIF</sequence>
<organism evidence="1">
    <name type="scientific">Micrurus spixii</name>
    <name type="common">Amazon coral snake</name>
    <dbReference type="NCBI Taxonomy" id="129469"/>
    <lineage>
        <taxon>Eukaryota</taxon>
        <taxon>Metazoa</taxon>
        <taxon>Chordata</taxon>
        <taxon>Craniata</taxon>
        <taxon>Vertebrata</taxon>
        <taxon>Euteleostomi</taxon>
        <taxon>Lepidosauria</taxon>
        <taxon>Squamata</taxon>
        <taxon>Bifurcata</taxon>
        <taxon>Unidentata</taxon>
        <taxon>Episquamata</taxon>
        <taxon>Toxicofera</taxon>
        <taxon>Serpentes</taxon>
        <taxon>Colubroidea</taxon>
        <taxon>Elapidae</taxon>
        <taxon>Elapinae</taxon>
        <taxon>Micrurus</taxon>
    </lineage>
</organism>
<dbReference type="AlphaFoldDB" id="A0A2D4NBE8"/>
<dbReference type="EMBL" id="IACM01164775">
    <property type="protein sequence ID" value="LAB43030.1"/>
    <property type="molecule type" value="Transcribed_RNA"/>
</dbReference>
<reference evidence="1" key="1">
    <citation type="submission" date="2017-07" db="EMBL/GenBank/DDBJ databases">
        <authorList>
            <person name="Mikheyev A."/>
            <person name="Grau M."/>
        </authorList>
    </citation>
    <scope>NUCLEOTIDE SEQUENCE</scope>
    <source>
        <tissue evidence="1">Venom_gland</tissue>
    </source>
</reference>